<dbReference type="EMBL" id="BAAAQN010000041">
    <property type="protein sequence ID" value="GAA2046682.1"/>
    <property type="molecule type" value="Genomic_DNA"/>
</dbReference>
<comment type="caution">
    <text evidence="1">The sequence shown here is derived from an EMBL/GenBank/DDBJ whole genome shotgun (WGS) entry which is preliminary data.</text>
</comment>
<keyword evidence="2" id="KW-1185">Reference proteome</keyword>
<gene>
    <name evidence="1" type="ORF">GCM10009839_59080</name>
</gene>
<evidence type="ECO:0000313" key="1">
    <source>
        <dbReference type="EMBL" id="GAA2046682.1"/>
    </source>
</evidence>
<organism evidence="1 2">
    <name type="scientific">Catenulispora yoronensis</name>
    <dbReference type="NCBI Taxonomy" id="450799"/>
    <lineage>
        <taxon>Bacteria</taxon>
        <taxon>Bacillati</taxon>
        <taxon>Actinomycetota</taxon>
        <taxon>Actinomycetes</taxon>
        <taxon>Catenulisporales</taxon>
        <taxon>Catenulisporaceae</taxon>
        <taxon>Catenulispora</taxon>
    </lineage>
</organism>
<name>A0ABN2UZL3_9ACTN</name>
<evidence type="ECO:0000313" key="2">
    <source>
        <dbReference type="Proteomes" id="UP001500751"/>
    </source>
</evidence>
<protein>
    <submittedName>
        <fullName evidence="1">Uncharacterized protein</fullName>
    </submittedName>
</protein>
<accession>A0ABN2UZL3</accession>
<sequence length="268" mass="30162">MSIRAKAEPLDWWAADEYGDRPVFHVVGYAAEEDRRAAKDMKHATALRQPLYPLRVWGWDRNRCDAYIRGLIGERWPRSCCAGCCFGFNQRNLPDLVARWRAEPEVAAHTLLLEHTALAFHERMRLFGKTSAHQLAREHALTGALALYRAQLEASRFAVYEVRRVVHAGTEGPHVKGPVWRSVRQLSTGTRPAMTVELAERAAEAGARVEFDDDGIARALVVAREDRYPTTERLLALAPVGAVDKQLKSFDKHWARVSADRSGRSPDG</sequence>
<dbReference type="Proteomes" id="UP001500751">
    <property type="component" value="Unassembled WGS sequence"/>
</dbReference>
<reference evidence="1 2" key="1">
    <citation type="journal article" date="2019" name="Int. J. Syst. Evol. Microbiol.">
        <title>The Global Catalogue of Microorganisms (GCM) 10K type strain sequencing project: providing services to taxonomists for standard genome sequencing and annotation.</title>
        <authorList>
            <consortium name="The Broad Institute Genomics Platform"/>
            <consortium name="The Broad Institute Genome Sequencing Center for Infectious Disease"/>
            <person name="Wu L."/>
            <person name="Ma J."/>
        </authorList>
    </citation>
    <scope>NUCLEOTIDE SEQUENCE [LARGE SCALE GENOMIC DNA]</scope>
    <source>
        <strain evidence="1 2">JCM 16014</strain>
    </source>
</reference>
<dbReference type="RefSeq" id="WP_344668943.1">
    <property type="nucleotide sequence ID" value="NZ_BAAAQN010000041.1"/>
</dbReference>
<proteinExistence type="predicted"/>